<organism evidence="10 11">
    <name type="scientific">Betta splendens</name>
    <name type="common">Siamese fighting fish</name>
    <dbReference type="NCBI Taxonomy" id="158456"/>
    <lineage>
        <taxon>Eukaryota</taxon>
        <taxon>Metazoa</taxon>
        <taxon>Chordata</taxon>
        <taxon>Craniata</taxon>
        <taxon>Vertebrata</taxon>
        <taxon>Euteleostomi</taxon>
        <taxon>Actinopterygii</taxon>
        <taxon>Neopterygii</taxon>
        <taxon>Teleostei</taxon>
        <taxon>Neoteleostei</taxon>
        <taxon>Acanthomorphata</taxon>
        <taxon>Anabantaria</taxon>
        <taxon>Anabantiformes</taxon>
        <taxon>Anabantoidei</taxon>
        <taxon>Osphronemidae</taxon>
        <taxon>Betta</taxon>
    </lineage>
</organism>
<dbReference type="GO" id="GO:0005769">
    <property type="term" value="C:early endosome"/>
    <property type="evidence" value="ECO:0007669"/>
    <property type="project" value="TreeGrafter"/>
</dbReference>
<feature type="compositionally biased region" description="Pro residues" evidence="7">
    <location>
        <begin position="536"/>
        <end position="548"/>
    </location>
</feature>
<dbReference type="PANTHER" id="PTHR15746:SF24">
    <property type="entry name" value="RAB11 FAMILY-INTERACTING PROTEIN 5"/>
    <property type="match status" value="1"/>
</dbReference>
<feature type="compositionally biased region" description="Low complexity" evidence="7">
    <location>
        <begin position="459"/>
        <end position="473"/>
    </location>
</feature>
<reference evidence="11" key="1">
    <citation type="submission" date="2025-08" db="UniProtKB">
        <authorList>
            <consortium name="RefSeq"/>
        </authorList>
    </citation>
    <scope>IDENTIFICATION</scope>
</reference>
<feature type="region of interest" description="Disordered" evidence="7">
    <location>
        <begin position="420"/>
        <end position="748"/>
    </location>
</feature>
<dbReference type="InterPro" id="IPR035892">
    <property type="entry name" value="C2_domain_sf"/>
</dbReference>
<dbReference type="GO" id="GO:0031267">
    <property type="term" value="F:small GTPase binding"/>
    <property type="evidence" value="ECO:0007669"/>
    <property type="project" value="InterPro"/>
</dbReference>
<dbReference type="Proteomes" id="UP000515150">
    <property type="component" value="Chromosome 10"/>
</dbReference>
<dbReference type="OrthoDB" id="8956628at2759"/>
<feature type="region of interest" description="Disordered" evidence="7">
    <location>
        <begin position="1254"/>
        <end position="1287"/>
    </location>
</feature>
<dbReference type="PANTHER" id="PTHR15746">
    <property type="entry name" value="RAB11-RELATED"/>
    <property type="match status" value="1"/>
</dbReference>
<evidence type="ECO:0000259" key="8">
    <source>
        <dbReference type="PROSITE" id="PS50004"/>
    </source>
</evidence>
<dbReference type="SUPFAM" id="SSF49562">
    <property type="entry name" value="C2 domain (Calcium/lipid-binding domain, CaLB)"/>
    <property type="match status" value="1"/>
</dbReference>
<feature type="compositionally biased region" description="Polar residues" evidence="7">
    <location>
        <begin position="1046"/>
        <end position="1061"/>
    </location>
</feature>
<keyword evidence="5" id="KW-0653">Protein transport</keyword>
<feature type="region of interest" description="Disordered" evidence="7">
    <location>
        <begin position="781"/>
        <end position="801"/>
    </location>
</feature>
<feature type="compositionally biased region" description="Polar residues" evidence="7">
    <location>
        <begin position="614"/>
        <end position="641"/>
    </location>
</feature>
<name>A0A6P7NNC0_BETSP</name>
<evidence type="ECO:0000256" key="1">
    <source>
        <dbReference type="ARBA" id="ARBA00004172"/>
    </source>
</evidence>
<dbReference type="GO" id="GO:0005739">
    <property type="term" value="C:mitochondrion"/>
    <property type="evidence" value="ECO:0007669"/>
    <property type="project" value="TreeGrafter"/>
</dbReference>
<dbReference type="CTD" id="570939"/>
<evidence type="ECO:0000256" key="2">
    <source>
        <dbReference type="ARBA" id="ARBA00022448"/>
    </source>
</evidence>
<dbReference type="InParanoid" id="A0A6P7NNC0"/>
<feature type="coiled-coil region" evidence="6">
    <location>
        <begin position="1342"/>
        <end position="1383"/>
    </location>
</feature>
<feature type="compositionally biased region" description="Basic and acidic residues" evidence="7">
    <location>
        <begin position="422"/>
        <end position="458"/>
    </location>
</feature>
<dbReference type="GO" id="GO:0015031">
    <property type="term" value="P:protein transport"/>
    <property type="evidence" value="ECO:0007669"/>
    <property type="project" value="UniProtKB-KW"/>
</dbReference>
<proteinExistence type="predicted"/>
<dbReference type="Pfam" id="PF09457">
    <property type="entry name" value="RBD-FIP"/>
    <property type="match status" value="1"/>
</dbReference>
<feature type="region of interest" description="Disordered" evidence="7">
    <location>
        <begin position="1115"/>
        <end position="1189"/>
    </location>
</feature>
<protein>
    <submittedName>
        <fullName evidence="11">Rab11 family-interacting protein 1</fullName>
    </submittedName>
</protein>
<dbReference type="PROSITE" id="PS51511">
    <property type="entry name" value="FIP_RBD"/>
    <property type="match status" value="1"/>
</dbReference>
<evidence type="ECO:0000259" key="9">
    <source>
        <dbReference type="PROSITE" id="PS51511"/>
    </source>
</evidence>
<dbReference type="SUPFAM" id="SSF144270">
    <property type="entry name" value="Eferin C-derminal domain-like"/>
    <property type="match status" value="1"/>
</dbReference>
<feature type="compositionally biased region" description="Basic and acidic residues" evidence="7">
    <location>
        <begin position="1150"/>
        <end position="1163"/>
    </location>
</feature>
<dbReference type="RefSeq" id="XP_029021381.1">
    <property type="nucleotide sequence ID" value="XM_029165548.3"/>
</dbReference>
<dbReference type="Gene3D" id="1.20.5.2440">
    <property type="match status" value="1"/>
</dbReference>
<feature type="domain" description="FIP-RBD" evidence="9">
    <location>
        <begin position="1333"/>
        <end position="1395"/>
    </location>
</feature>
<evidence type="ECO:0000256" key="3">
    <source>
        <dbReference type="ARBA" id="ARBA00022553"/>
    </source>
</evidence>
<evidence type="ECO:0000313" key="10">
    <source>
        <dbReference type="Proteomes" id="UP000515150"/>
    </source>
</evidence>
<dbReference type="Gene3D" id="2.60.40.150">
    <property type="entry name" value="C2 domain"/>
    <property type="match status" value="1"/>
</dbReference>
<dbReference type="PROSITE" id="PS50004">
    <property type="entry name" value="C2"/>
    <property type="match status" value="1"/>
</dbReference>
<keyword evidence="2" id="KW-0813">Transport</keyword>
<feature type="compositionally biased region" description="Low complexity" evidence="7">
    <location>
        <begin position="276"/>
        <end position="291"/>
    </location>
</feature>
<dbReference type="GO" id="GO:0055037">
    <property type="term" value="C:recycling endosome"/>
    <property type="evidence" value="ECO:0007669"/>
    <property type="project" value="UniProtKB-SubCell"/>
</dbReference>
<evidence type="ECO:0000256" key="4">
    <source>
        <dbReference type="ARBA" id="ARBA00022753"/>
    </source>
</evidence>
<dbReference type="Pfam" id="PF00168">
    <property type="entry name" value="C2"/>
    <property type="match status" value="1"/>
</dbReference>
<feature type="region of interest" description="Disordered" evidence="7">
    <location>
        <begin position="1026"/>
        <end position="1080"/>
    </location>
</feature>
<feature type="compositionally biased region" description="Basic and acidic residues" evidence="7">
    <location>
        <begin position="248"/>
        <end position="273"/>
    </location>
</feature>
<dbReference type="GO" id="GO:0045055">
    <property type="term" value="P:regulated exocytosis"/>
    <property type="evidence" value="ECO:0007669"/>
    <property type="project" value="TreeGrafter"/>
</dbReference>
<dbReference type="KEGG" id="bspl:114864642"/>
<feature type="compositionally biased region" description="Low complexity" evidence="7">
    <location>
        <begin position="1164"/>
        <end position="1176"/>
    </location>
</feature>
<feature type="domain" description="C2" evidence="8">
    <location>
        <begin position="26"/>
        <end position="156"/>
    </location>
</feature>
<dbReference type="GeneID" id="114864642"/>
<dbReference type="FunFam" id="1.20.5.2440:FF:000008">
    <property type="entry name" value="RAB11 family-interacting protein 5a (class I)"/>
    <property type="match status" value="1"/>
</dbReference>
<keyword evidence="10" id="KW-1185">Reference proteome</keyword>
<dbReference type="FunFam" id="2.60.40.150:FF:000070">
    <property type="entry name" value="rab11 family-interacting protein 2 isoform X1"/>
    <property type="match status" value="1"/>
</dbReference>
<evidence type="ECO:0000256" key="5">
    <source>
        <dbReference type="ARBA" id="ARBA00022927"/>
    </source>
</evidence>
<gene>
    <name evidence="11" type="primary">LOC114864642</name>
</gene>
<feature type="region of interest" description="Disordered" evidence="7">
    <location>
        <begin position="237"/>
        <end position="311"/>
    </location>
</feature>
<dbReference type="GO" id="GO:0045335">
    <property type="term" value="C:phagocytic vesicle"/>
    <property type="evidence" value="ECO:0007669"/>
    <property type="project" value="TreeGrafter"/>
</dbReference>
<dbReference type="GO" id="GO:0030141">
    <property type="term" value="C:secretory granule"/>
    <property type="evidence" value="ECO:0007669"/>
    <property type="project" value="TreeGrafter"/>
</dbReference>
<dbReference type="InterPro" id="IPR000008">
    <property type="entry name" value="C2_dom"/>
</dbReference>
<dbReference type="InterPro" id="IPR037789">
    <property type="entry name" value="FIP_classI"/>
</dbReference>
<keyword evidence="4" id="KW-0967">Endosome</keyword>
<keyword evidence="3" id="KW-0597">Phosphoprotein</keyword>
<dbReference type="InterPro" id="IPR037245">
    <property type="entry name" value="FIP-RBD_C_sf"/>
</dbReference>
<accession>A0A6P7NNC0</accession>
<evidence type="ECO:0000256" key="7">
    <source>
        <dbReference type="SAM" id="MobiDB-lite"/>
    </source>
</evidence>
<dbReference type="InterPro" id="IPR019018">
    <property type="entry name" value="Rab-bd_FIP-RBD"/>
</dbReference>
<sequence length="1399" mass="150478">MISGATDRTSDWDHAGSFRRSHGVGANMMSLIDLDDDQGWVPTHVNVTVLRARGLRTKGKHGSRYLYTIIQVGKEKYTTGLVEKAEVPEWNEECCFELLPGILEDGGRSAYPPGSGDLVLTVMHRVLIGLDVFLGQTIIPLDHVFQQGTCPRDEWFKLNSKAGRREKERGDLQVTVKFTRNNMTASMFDLTVKDKPRSAFGKLKDRVTGRKRGDVESSSAIVPGRYAALAGPAGPAFGQEAAGGGGAREAEGAEDKRSKMKDFFKGRLRKSSDTRSCTSLASESSMSSMASDNPVPPPALDLLSDPPSSPIYTSKVRADPYGESDLAKKAVLTSHHTTNVLTHKRAFSDEASKITAFPRTNPAVESLKGQTMTQSKSSLCINGSHVYDSEPSTPRSSGALPSKLVLLEKCSPLSRSLQNLTRKSEDRGPFAERCWSTDKAEKGDEGEAQDEARPEERPVQAAPPVVSSAASSPEKGRRLRKTLFSGGRSDSLPTKSDPNPAATASEGRLRGWFGSGDSQNRPRLEVSPKVESSSDAPPPLPPRSPVPPQCSSASPSAHVLPDDPARPLTPSSSPSSPPISPSNPFLPHMQHNPFFEELIAEESQRTPPLAPCSSPGSSPFHFTTVASQPCTSGPNAPSVPSTKRERPRPVARQISLPAFEAATQNSTDLPAPRSMSESAGEWEESFDAFASSRLNSPKGGLHPKQPRTSLTSSHRHSHGPAISSNHTGLQAFAEEPPPLPPRRPVRTPVSELYSDGWLHRGQELAVHKEAYLLSQTGVASLQRGREGGASPDPPAGAETSDPVGVRAQAATGTSGFSCQEELRKFRYEPLQDDNDCWGGLLFEQDLYGRTCKGNYGKPKATHPLLSLCTEETPGNNVALSNSGLKTLLDTEISVTELLNMSNPSSLNADAKVPQITNTVAEETADEFDPHEPNNNVSFSLTLEDLNMNVNNSDFSFIDSDGSSQSEAAEVLRGPAGPTWQPPQLVVYRTETPPEELLPLKDTYIPETDSSFEITPSSNKLCKVSPVCQDGPREPTSRVPAPPSPIQAFNSSTFPPESSEGQAGSEGVDFDDNGNLDVQSEPFPVVSARFRPRAVNQRRDAEFDQLLSLVQNISRAGGGPWSRQSATPAPPSGALREPTGSDLQSSGDSATGKRGEVSFEDLHARVAPSSRAPRQAPGAPPPSNPLPAANAHLHPAPLCCASTLPSCTGPSAGASATLAVAPYISSSSTTSSSSSTSTSTSDQPLVDARHSLLPEETQPASSLPRQESRSHPVKPLTSSQSEKKEGRSVLEKLKSTIHPGRSAQQAAAEPEKTVEVAVDNSAQYQHLTNMELISLLLQQEMDMQKQQAASEQQGAQLQKCEAELRKVKSQVRDLEDYIDNLLLRIMEQTPTLLQVRTRHK</sequence>
<evidence type="ECO:0000313" key="11">
    <source>
        <dbReference type="RefSeq" id="XP_029021381.1"/>
    </source>
</evidence>
<evidence type="ECO:0000256" key="6">
    <source>
        <dbReference type="SAM" id="Coils"/>
    </source>
</evidence>
<keyword evidence="6" id="KW-0175">Coiled coil</keyword>
<dbReference type="SMART" id="SM00239">
    <property type="entry name" value="C2"/>
    <property type="match status" value="1"/>
</dbReference>
<comment type="subcellular location">
    <subcellularLocation>
        <location evidence="1">Recycling endosome</location>
    </subcellularLocation>
</comment>